<name>A0ABW3GWZ5_9BACL</name>
<sequence>MRKLFLFALILLLTACQSSTYKSMIETGEEQFAAGEYRVALTMFEKALSEKNTDEVKEWMNWTKAMLEGQQLIEEERWEEAQLFFEELQKRPATVLNPTIHQNIGKKERQQIAQALEEPDLVAEALAIEDDGKRFEQIEHLLTNEATNLKAEQLDSLKREQQAILDEAQRMADEKTKETANQRQATIDHMETQVNGQAYIDKVVGTIIQAFEDGSPTLQPYMNTLSHYLMNPVLSDYAKYYANGQICYGCDMEIIPGQYDPLKFMRYGDVSPAGDYVYVEYSTYSDWHGYSEYRFRYQLDGKRWKIADIRGIN</sequence>
<feature type="signal peptide" evidence="2">
    <location>
        <begin position="1"/>
        <end position="21"/>
    </location>
</feature>
<evidence type="ECO:0000313" key="4">
    <source>
        <dbReference type="Proteomes" id="UP001596976"/>
    </source>
</evidence>
<keyword evidence="2" id="KW-0732">Signal</keyword>
<organism evidence="3 4">
    <name type="scientific">Savagea faecisuis</name>
    <dbReference type="NCBI Taxonomy" id="1274803"/>
    <lineage>
        <taxon>Bacteria</taxon>
        <taxon>Bacillati</taxon>
        <taxon>Bacillota</taxon>
        <taxon>Bacilli</taxon>
        <taxon>Bacillales</taxon>
        <taxon>Caryophanaceae</taxon>
        <taxon>Savagea</taxon>
    </lineage>
</organism>
<evidence type="ECO:0000313" key="3">
    <source>
        <dbReference type="EMBL" id="MFD0943699.1"/>
    </source>
</evidence>
<protein>
    <recommendedName>
        <fullName evidence="5">Tetratricopeptide repeat protein</fullName>
    </recommendedName>
</protein>
<dbReference type="EMBL" id="JBHTJF010000023">
    <property type="protein sequence ID" value="MFD0943699.1"/>
    <property type="molecule type" value="Genomic_DNA"/>
</dbReference>
<proteinExistence type="predicted"/>
<evidence type="ECO:0008006" key="5">
    <source>
        <dbReference type="Google" id="ProtNLM"/>
    </source>
</evidence>
<feature type="coiled-coil region" evidence="1">
    <location>
        <begin position="151"/>
        <end position="185"/>
    </location>
</feature>
<reference evidence="4" key="1">
    <citation type="journal article" date="2019" name="Int. J. Syst. Evol. Microbiol.">
        <title>The Global Catalogue of Microorganisms (GCM) 10K type strain sequencing project: providing services to taxonomists for standard genome sequencing and annotation.</title>
        <authorList>
            <consortium name="The Broad Institute Genomics Platform"/>
            <consortium name="The Broad Institute Genome Sequencing Center for Infectious Disease"/>
            <person name="Wu L."/>
            <person name="Ma J."/>
        </authorList>
    </citation>
    <scope>NUCLEOTIDE SEQUENCE [LARGE SCALE GENOMIC DNA]</scope>
    <source>
        <strain evidence="4">CCUG 63563</strain>
    </source>
</reference>
<gene>
    <name evidence="3" type="ORF">ACFQ0V_07895</name>
</gene>
<dbReference type="PROSITE" id="PS51257">
    <property type="entry name" value="PROKAR_LIPOPROTEIN"/>
    <property type="match status" value="1"/>
</dbReference>
<comment type="caution">
    <text evidence="3">The sequence shown here is derived from an EMBL/GenBank/DDBJ whole genome shotgun (WGS) entry which is preliminary data.</text>
</comment>
<keyword evidence="4" id="KW-1185">Reference proteome</keyword>
<dbReference type="Proteomes" id="UP001596976">
    <property type="component" value="Unassembled WGS sequence"/>
</dbReference>
<dbReference type="RefSeq" id="WP_381011987.1">
    <property type="nucleotide sequence ID" value="NZ_JBHTJF010000023.1"/>
</dbReference>
<evidence type="ECO:0000256" key="2">
    <source>
        <dbReference type="SAM" id="SignalP"/>
    </source>
</evidence>
<keyword evidence="1" id="KW-0175">Coiled coil</keyword>
<feature type="chain" id="PRO_5045143142" description="Tetratricopeptide repeat protein" evidence="2">
    <location>
        <begin position="22"/>
        <end position="313"/>
    </location>
</feature>
<accession>A0ABW3GWZ5</accession>
<evidence type="ECO:0000256" key="1">
    <source>
        <dbReference type="SAM" id="Coils"/>
    </source>
</evidence>